<dbReference type="SUPFAM" id="SSF53850">
    <property type="entry name" value="Periplasmic binding protein-like II"/>
    <property type="match status" value="1"/>
</dbReference>
<name>A0A4Q7N7U1_9BURK</name>
<dbReference type="PIRSF" id="PIRSF017082">
    <property type="entry name" value="YflP"/>
    <property type="match status" value="1"/>
</dbReference>
<accession>A0A4Q7N7U1</accession>
<dbReference type="InterPro" id="IPR005064">
    <property type="entry name" value="BUG"/>
</dbReference>
<keyword evidence="3" id="KW-0675">Receptor</keyword>
<dbReference type="Gene3D" id="3.40.190.10">
    <property type="entry name" value="Periplasmic binding protein-like II"/>
    <property type="match status" value="1"/>
</dbReference>
<evidence type="ECO:0000256" key="1">
    <source>
        <dbReference type="ARBA" id="ARBA00006987"/>
    </source>
</evidence>
<keyword evidence="2" id="KW-0732">Signal</keyword>
<comment type="caution">
    <text evidence="3">The sequence shown here is derived from an EMBL/GenBank/DDBJ whole genome shotgun (WGS) entry which is preliminary data.</text>
</comment>
<dbReference type="PANTHER" id="PTHR42928">
    <property type="entry name" value="TRICARBOXYLATE-BINDING PROTEIN"/>
    <property type="match status" value="1"/>
</dbReference>
<dbReference type="Gene3D" id="3.40.190.150">
    <property type="entry name" value="Bordetella uptake gene, domain 1"/>
    <property type="match status" value="1"/>
</dbReference>
<dbReference type="Proteomes" id="UP000292445">
    <property type="component" value="Unassembled WGS sequence"/>
</dbReference>
<evidence type="ECO:0000313" key="3">
    <source>
        <dbReference type="EMBL" id="RZS78093.1"/>
    </source>
</evidence>
<dbReference type="EMBL" id="SGXC01000003">
    <property type="protein sequence ID" value="RZS78093.1"/>
    <property type="molecule type" value="Genomic_DNA"/>
</dbReference>
<dbReference type="Pfam" id="PF03401">
    <property type="entry name" value="TctC"/>
    <property type="match status" value="1"/>
</dbReference>
<dbReference type="InterPro" id="IPR042100">
    <property type="entry name" value="Bug_dom1"/>
</dbReference>
<dbReference type="AlphaFoldDB" id="A0A4Q7N7U1"/>
<evidence type="ECO:0000256" key="2">
    <source>
        <dbReference type="SAM" id="SignalP"/>
    </source>
</evidence>
<comment type="similarity">
    <text evidence="1">Belongs to the UPF0065 (bug) family.</text>
</comment>
<dbReference type="CDD" id="cd07012">
    <property type="entry name" value="PBP2_Bug_TTT"/>
    <property type="match status" value="1"/>
</dbReference>
<evidence type="ECO:0000313" key="4">
    <source>
        <dbReference type="Proteomes" id="UP000292445"/>
    </source>
</evidence>
<dbReference type="RefSeq" id="WP_165404743.1">
    <property type="nucleotide sequence ID" value="NZ_SGXC01000003.1"/>
</dbReference>
<reference evidence="3 4" key="1">
    <citation type="submission" date="2019-02" db="EMBL/GenBank/DDBJ databases">
        <title>Genomic Encyclopedia of Type Strains, Phase IV (KMG-IV): sequencing the most valuable type-strain genomes for metagenomic binning, comparative biology and taxonomic classification.</title>
        <authorList>
            <person name="Goeker M."/>
        </authorList>
    </citation>
    <scope>NUCLEOTIDE SEQUENCE [LARGE SCALE GENOMIC DNA]</scope>
    <source>
        <strain evidence="3 4">K24</strain>
    </source>
</reference>
<proteinExistence type="inferred from homology"/>
<feature type="signal peptide" evidence="2">
    <location>
        <begin position="1"/>
        <end position="26"/>
    </location>
</feature>
<keyword evidence="4" id="KW-1185">Reference proteome</keyword>
<gene>
    <name evidence="3" type="ORF">EV675_4734</name>
</gene>
<dbReference type="PANTHER" id="PTHR42928:SF5">
    <property type="entry name" value="BLR1237 PROTEIN"/>
    <property type="match status" value="1"/>
</dbReference>
<protein>
    <submittedName>
        <fullName evidence="3">Tripartite-type tricarboxylate transporter receptor subunit TctC</fullName>
    </submittedName>
</protein>
<organism evidence="3 4">
    <name type="scientific">Pigmentiphaga kullae</name>
    <dbReference type="NCBI Taxonomy" id="151784"/>
    <lineage>
        <taxon>Bacteria</taxon>
        <taxon>Pseudomonadati</taxon>
        <taxon>Pseudomonadota</taxon>
        <taxon>Betaproteobacteria</taxon>
        <taxon>Burkholderiales</taxon>
        <taxon>Alcaligenaceae</taxon>
        <taxon>Pigmentiphaga</taxon>
    </lineage>
</organism>
<feature type="chain" id="PRO_5020218957" evidence="2">
    <location>
        <begin position="27"/>
        <end position="327"/>
    </location>
</feature>
<sequence length="327" mass="34382">MKTSRIGMGALALMAWLAGGPCMAQAGEWPNRQVRFIVAQAPGSSADGSARQIAAALAAIWKQPVVVENKAGANGIIGMSAVQQAPPDGYTIGYAAPGNMTVNQFIYKEIPFDPLKDFTPVTQMTSIPFALVVNGKLPVKTVPELIAYIKNKPQGVNYSSAGVGNVGHLAAELFASRAGVKLYHIPNKGDSPALLDVASGTTDFMFMPLPGAMATIRSGNVRLIAVGGRQRIDAFSDVPTLDESGLKGMYVEGWSGVVAPPGLPAGIVRKIQADFSKALAEKSVVDYLRTSSTLAVGSTAEQFKSFMDDEAAKWSGVIDSIGLRNSH</sequence>